<dbReference type="Proteomes" id="UP001631969">
    <property type="component" value="Unassembled WGS sequence"/>
</dbReference>
<reference evidence="1" key="1">
    <citation type="submission" date="2024-12" db="EMBL/GenBank/DDBJ databases">
        <authorList>
            <person name="Wu N."/>
        </authorList>
    </citation>
    <scope>NUCLEOTIDE SEQUENCE</scope>
    <source>
        <strain evidence="1">P15</strain>
    </source>
</reference>
<sequence length="695" mass="78191">MNHSIYLRKAGKLIVHPGQSWLPESYLATAMKNVESLGYTFSKQLMEVFRTLSKGEFTAVYTVLVKELRVIVGAHVAYKPMYPQFPDQVMDAEDIELYINAILHYITLALPGEGAKARLPLLDRVDLKVIGLGDEADFARLIRQLVQANGSISDSDKEGIDWAVAHVADLEAILPEEIPSKENIAFVVGALLKHNRVSMGLIRRYFRTATDVLRLAAAMSGGDVSLAASTRFRSFTRAERRLLLDLLEGCGNMVEDMLRYKERWIRLGERLHPAEYKQRFSQCREAFDILRNDRPYQTFNSKVELALLSGDVWEAVELLESRPGEFARRLDHLLRISGEAADIVEFFRLKAPEVSTPVLLQVMAHFDHRNDGQKLRIFFPKGNVGKAVAVDNRLPKLGPAICAELAAICREALVQRFAGLPALGKVYLDERLKDHLVPYSQRSASKSLRTLVRGSRLELPEGDTIRFFTWWKEGEVDGKPTGRVDIDLSAVMYDSRWKYMEHISYTNLRSAKYRAVHSGDITTAPRGACEFIDIDIPSVLNYGGRYVVASLNSFTAQPYCDLPECFAGWMMRKVPGSGEIFEPATVVDKVDLAADTEIAIPVILDLKERTVIWTDIALTRQPDYYNNIEGNQRGMVLMGKAMTSLRKANLYELFMLHAQARGELVGNPAEADTVYSLKKGITPFDTATILAEYMQ</sequence>
<dbReference type="EMBL" id="JBJURJ010000007">
    <property type="protein sequence ID" value="MFM9329147.1"/>
    <property type="molecule type" value="Genomic_DNA"/>
</dbReference>
<accession>A0ACC7P1G2</accession>
<name>A0ACC7P1G2_9BACL</name>
<protein>
    <submittedName>
        <fullName evidence="1">TerD family protein</fullName>
    </submittedName>
</protein>
<evidence type="ECO:0000313" key="1">
    <source>
        <dbReference type="EMBL" id="MFM9329147.1"/>
    </source>
</evidence>
<evidence type="ECO:0000313" key="2">
    <source>
        <dbReference type="Proteomes" id="UP001631969"/>
    </source>
</evidence>
<proteinExistence type="predicted"/>
<keyword evidence="2" id="KW-1185">Reference proteome</keyword>
<gene>
    <name evidence="1" type="ORF">ACI1P1_12700</name>
</gene>
<organism evidence="1 2">
    <name type="scientific">Paenibacillus mesotrionivorans</name>
    <dbReference type="NCBI Taxonomy" id="3160968"/>
    <lineage>
        <taxon>Bacteria</taxon>
        <taxon>Bacillati</taxon>
        <taxon>Bacillota</taxon>
        <taxon>Bacilli</taxon>
        <taxon>Bacillales</taxon>
        <taxon>Paenibacillaceae</taxon>
        <taxon>Paenibacillus</taxon>
    </lineage>
</organism>
<comment type="caution">
    <text evidence="1">The sequence shown here is derived from an EMBL/GenBank/DDBJ whole genome shotgun (WGS) entry which is preliminary data.</text>
</comment>